<dbReference type="Proteomes" id="UP000290289">
    <property type="component" value="Chromosome 2"/>
</dbReference>
<protein>
    <submittedName>
        <fullName evidence="1">Uncharacterized protein</fullName>
    </submittedName>
</protein>
<gene>
    <name evidence="1" type="ORF">DVH24_006348</name>
</gene>
<accession>A0A498KCE5</accession>
<comment type="caution">
    <text evidence="1">The sequence shown here is derived from an EMBL/GenBank/DDBJ whole genome shotgun (WGS) entry which is preliminary data.</text>
</comment>
<reference evidence="1 2" key="1">
    <citation type="submission" date="2018-10" db="EMBL/GenBank/DDBJ databases">
        <title>A high-quality apple genome assembly.</title>
        <authorList>
            <person name="Hu J."/>
        </authorList>
    </citation>
    <scope>NUCLEOTIDE SEQUENCE [LARGE SCALE GENOMIC DNA]</scope>
    <source>
        <strain evidence="2">cv. HFTH1</strain>
        <tissue evidence="1">Young leaf</tissue>
    </source>
</reference>
<proteinExistence type="predicted"/>
<sequence length="80" mass="8553">MVAAVDLGAHPVAALCGSPTQRRWKHGLSRLELAVFSLPQLDQHAAAILVAAQMQFQRLREAKGGDGRGAAVPELPKIKM</sequence>
<keyword evidence="2" id="KW-1185">Reference proteome</keyword>
<name>A0A498KCE5_MALDO</name>
<dbReference type="AlphaFoldDB" id="A0A498KCE5"/>
<evidence type="ECO:0000313" key="2">
    <source>
        <dbReference type="Proteomes" id="UP000290289"/>
    </source>
</evidence>
<dbReference type="EMBL" id="RDQH01000328">
    <property type="protein sequence ID" value="RXI05091.1"/>
    <property type="molecule type" value="Genomic_DNA"/>
</dbReference>
<organism evidence="1 2">
    <name type="scientific">Malus domestica</name>
    <name type="common">Apple</name>
    <name type="synonym">Pyrus malus</name>
    <dbReference type="NCBI Taxonomy" id="3750"/>
    <lineage>
        <taxon>Eukaryota</taxon>
        <taxon>Viridiplantae</taxon>
        <taxon>Streptophyta</taxon>
        <taxon>Embryophyta</taxon>
        <taxon>Tracheophyta</taxon>
        <taxon>Spermatophyta</taxon>
        <taxon>Magnoliopsida</taxon>
        <taxon>eudicotyledons</taxon>
        <taxon>Gunneridae</taxon>
        <taxon>Pentapetalae</taxon>
        <taxon>rosids</taxon>
        <taxon>fabids</taxon>
        <taxon>Rosales</taxon>
        <taxon>Rosaceae</taxon>
        <taxon>Amygdaloideae</taxon>
        <taxon>Maleae</taxon>
        <taxon>Malus</taxon>
    </lineage>
</organism>
<evidence type="ECO:0000313" key="1">
    <source>
        <dbReference type="EMBL" id="RXI05091.1"/>
    </source>
</evidence>